<feature type="compositionally biased region" description="Polar residues" evidence="1">
    <location>
        <begin position="47"/>
        <end position="63"/>
    </location>
</feature>
<dbReference type="RefSeq" id="WP_053249809.1">
    <property type="nucleotide sequence ID" value="NZ_LGAP01000009.1"/>
</dbReference>
<name>A0A0L8BTN9_ENSAD</name>
<dbReference type="EMBL" id="LGAP01000009">
    <property type="protein sequence ID" value="KOF17884.1"/>
    <property type="molecule type" value="Genomic_DNA"/>
</dbReference>
<dbReference type="PATRIC" id="fig|106592.7.peg.7534"/>
<accession>A0A0L8BTN9</accession>
<evidence type="ECO:0000313" key="2">
    <source>
        <dbReference type="EMBL" id="KOF17884.1"/>
    </source>
</evidence>
<feature type="region of interest" description="Disordered" evidence="1">
    <location>
        <begin position="47"/>
        <end position="70"/>
    </location>
</feature>
<evidence type="ECO:0000313" key="3">
    <source>
        <dbReference type="Proteomes" id="UP000037425"/>
    </source>
</evidence>
<dbReference type="AlphaFoldDB" id="A0A0L8BTN9"/>
<protein>
    <submittedName>
        <fullName evidence="2">Uncharacterized protein</fullName>
    </submittedName>
</protein>
<dbReference type="Proteomes" id="UP000037425">
    <property type="component" value="Unassembled WGS sequence"/>
</dbReference>
<dbReference type="Gene3D" id="3.30.70.1700">
    <property type="entry name" value="Phage minor tail protein U"/>
    <property type="match status" value="1"/>
</dbReference>
<evidence type="ECO:0000256" key="1">
    <source>
        <dbReference type="SAM" id="MobiDB-lite"/>
    </source>
</evidence>
<gene>
    <name evidence="2" type="ORF">AC244_16100</name>
</gene>
<dbReference type="OrthoDB" id="8420085at2"/>
<reference evidence="3" key="1">
    <citation type="submission" date="2015-07" db="EMBL/GenBank/DDBJ databases">
        <title>Whole genome sequence of an Ensifer adhaerens strain isolated from a cave pool in the Wind Cave National Park.</title>
        <authorList>
            <person name="Eng W.W.H."/>
            <person name="Gan H.M."/>
            <person name="Barton H.A."/>
            <person name="Savka M.A."/>
        </authorList>
    </citation>
    <scope>NUCLEOTIDE SEQUENCE [LARGE SCALE GENOMIC DNA]</scope>
    <source>
        <strain evidence="3">SD006</strain>
    </source>
</reference>
<organism evidence="2 3">
    <name type="scientific">Ensifer adhaerens</name>
    <name type="common">Sinorhizobium morelense</name>
    <dbReference type="NCBI Taxonomy" id="106592"/>
    <lineage>
        <taxon>Bacteria</taxon>
        <taxon>Pseudomonadati</taxon>
        <taxon>Pseudomonadota</taxon>
        <taxon>Alphaproteobacteria</taxon>
        <taxon>Hyphomicrobiales</taxon>
        <taxon>Rhizobiaceae</taxon>
        <taxon>Sinorhizobium/Ensifer group</taxon>
        <taxon>Ensifer</taxon>
    </lineage>
</organism>
<proteinExistence type="predicted"/>
<sequence>MAHLRTQIFDAVKARLVAIPTFAEPEKVVRGRKGAIRQEKLPALTLTWSDSNEPASMRPSSGPNGEDGYDRSLPLSIVVHLRDDDPELEFDEICVEVEAAMGSDIQLGGLVIEALLESERHFVNNQTGTSLGAGSINYRIAYKTLAADPQQAAL</sequence>
<dbReference type="InterPro" id="IPR038512">
    <property type="entry name" value="GpU-like_sf"/>
</dbReference>
<comment type="caution">
    <text evidence="2">The sequence shown here is derived from an EMBL/GenBank/DDBJ whole genome shotgun (WGS) entry which is preliminary data.</text>
</comment>